<keyword evidence="7" id="KW-1185">Reference proteome</keyword>
<keyword evidence="1" id="KW-0805">Transcription regulation</keyword>
<accession>A0A345C271</accession>
<dbReference type="InterPro" id="IPR036271">
    <property type="entry name" value="Tet_transcr_reg_TetR-rel_C_sf"/>
</dbReference>
<dbReference type="PANTHER" id="PTHR47506:SF1">
    <property type="entry name" value="HTH-TYPE TRANSCRIPTIONAL REGULATOR YJDC"/>
    <property type="match status" value="1"/>
</dbReference>
<name>A0A345C271_9BACI</name>
<dbReference type="Pfam" id="PF00440">
    <property type="entry name" value="TetR_N"/>
    <property type="match status" value="1"/>
</dbReference>
<dbReference type="GO" id="GO:0003677">
    <property type="term" value="F:DNA binding"/>
    <property type="evidence" value="ECO:0007669"/>
    <property type="project" value="UniProtKB-UniRule"/>
</dbReference>
<dbReference type="InterPro" id="IPR023772">
    <property type="entry name" value="DNA-bd_HTH_TetR-type_CS"/>
</dbReference>
<sequence>MSSHIWQSMSCKGEGKMAKDTRGKIIQSALSSFATRGYEGTTLSQISDLVGIQKPSLYNHFSGKAELFLTVAEKVLNEMLDVMEDSWETHKDEEIGRRLYLVLAESTSFIIQEHEGLIYRRLLLFPPLDLKVDLQALVQNGDQTIDQLLKKVYEQAESEGEVRDLRFSVFRASFYCLMDGLFTESIIYGGEEFRERFEGSWDVFWRGISAGQ</sequence>
<dbReference type="PROSITE" id="PS01081">
    <property type="entry name" value="HTH_TETR_1"/>
    <property type="match status" value="1"/>
</dbReference>
<dbReference type="KEGG" id="rue:DT065_15690"/>
<keyword evidence="3" id="KW-0804">Transcription</keyword>
<feature type="domain" description="HTH tetR-type" evidence="5">
    <location>
        <begin position="19"/>
        <end position="79"/>
    </location>
</feature>
<organism evidence="6 7">
    <name type="scientific">Salicibibacter kimchii</name>
    <dbReference type="NCBI Taxonomy" id="2099786"/>
    <lineage>
        <taxon>Bacteria</taxon>
        <taxon>Bacillati</taxon>
        <taxon>Bacillota</taxon>
        <taxon>Bacilli</taxon>
        <taxon>Bacillales</taxon>
        <taxon>Bacillaceae</taxon>
        <taxon>Salicibibacter</taxon>
    </lineage>
</organism>
<dbReference type="Gene3D" id="1.10.10.60">
    <property type="entry name" value="Homeodomain-like"/>
    <property type="match status" value="1"/>
</dbReference>
<proteinExistence type="predicted"/>
<reference evidence="6 7" key="1">
    <citation type="journal article" date="2018" name="J. Microbiol.">
        <title>Salicibibacter kimchii gen. nov., sp. nov., a moderately halophilic and alkalitolerant bacterium in the family Bacillaceae, isolated from kimchi.</title>
        <authorList>
            <person name="Jang J.Y."/>
            <person name="Oh Y.J."/>
            <person name="Lim S.K."/>
            <person name="Park H.K."/>
            <person name="Lee C."/>
            <person name="Kim J.Y."/>
            <person name="Lee M.A."/>
            <person name="Choi H.J."/>
        </authorList>
    </citation>
    <scope>NUCLEOTIDE SEQUENCE [LARGE SCALE GENOMIC DNA]</scope>
    <source>
        <strain evidence="6 7">NKC1-1</strain>
    </source>
</reference>
<evidence type="ECO:0000256" key="4">
    <source>
        <dbReference type="PROSITE-ProRule" id="PRU00335"/>
    </source>
</evidence>
<evidence type="ECO:0000256" key="1">
    <source>
        <dbReference type="ARBA" id="ARBA00023015"/>
    </source>
</evidence>
<keyword evidence="2 4" id="KW-0238">DNA-binding</keyword>
<dbReference type="SUPFAM" id="SSF46689">
    <property type="entry name" value="Homeodomain-like"/>
    <property type="match status" value="1"/>
</dbReference>
<evidence type="ECO:0000313" key="6">
    <source>
        <dbReference type="EMBL" id="AXF57302.1"/>
    </source>
</evidence>
<dbReference type="SUPFAM" id="SSF48498">
    <property type="entry name" value="Tetracyclin repressor-like, C-terminal domain"/>
    <property type="match status" value="1"/>
</dbReference>
<gene>
    <name evidence="6" type="ORF">DT065_15690</name>
</gene>
<dbReference type="PANTHER" id="PTHR47506">
    <property type="entry name" value="TRANSCRIPTIONAL REGULATORY PROTEIN"/>
    <property type="match status" value="1"/>
</dbReference>
<evidence type="ECO:0000256" key="3">
    <source>
        <dbReference type="ARBA" id="ARBA00023163"/>
    </source>
</evidence>
<dbReference type="PROSITE" id="PS50977">
    <property type="entry name" value="HTH_TETR_2"/>
    <property type="match status" value="1"/>
</dbReference>
<feature type="DNA-binding region" description="H-T-H motif" evidence="4">
    <location>
        <begin position="42"/>
        <end position="61"/>
    </location>
</feature>
<dbReference type="InterPro" id="IPR001647">
    <property type="entry name" value="HTH_TetR"/>
</dbReference>
<dbReference type="InterPro" id="IPR009057">
    <property type="entry name" value="Homeodomain-like_sf"/>
</dbReference>
<dbReference type="AlphaFoldDB" id="A0A345C271"/>
<dbReference type="Gene3D" id="1.10.357.10">
    <property type="entry name" value="Tetracycline Repressor, domain 2"/>
    <property type="match status" value="1"/>
</dbReference>
<dbReference type="EMBL" id="CP031092">
    <property type="protein sequence ID" value="AXF57302.1"/>
    <property type="molecule type" value="Genomic_DNA"/>
</dbReference>
<evidence type="ECO:0000256" key="2">
    <source>
        <dbReference type="ARBA" id="ARBA00023125"/>
    </source>
</evidence>
<evidence type="ECO:0000313" key="7">
    <source>
        <dbReference type="Proteomes" id="UP000252100"/>
    </source>
</evidence>
<dbReference type="Proteomes" id="UP000252100">
    <property type="component" value="Chromosome"/>
</dbReference>
<dbReference type="PRINTS" id="PR00455">
    <property type="entry name" value="HTHTETR"/>
</dbReference>
<evidence type="ECO:0000259" key="5">
    <source>
        <dbReference type="PROSITE" id="PS50977"/>
    </source>
</evidence>
<protein>
    <submittedName>
        <fullName evidence="6">TetR/AcrR family transcriptional regulator</fullName>
    </submittedName>
</protein>